<organism evidence="2 3">
    <name type="scientific">Cellulomonas cellasea DSM 20118</name>
    <dbReference type="NCBI Taxonomy" id="1408250"/>
    <lineage>
        <taxon>Bacteria</taxon>
        <taxon>Bacillati</taxon>
        <taxon>Actinomycetota</taxon>
        <taxon>Actinomycetes</taxon>
        <taxon>Micrococcales</taxon>
        <taxon>Cellulomonadaceae</taxon>
        <taxon>Cellulomonas</taxon>
    </lineage>
</organism>
<dbReference type="EMBL" id="AXNT01000012">
    <property type="protein sequence ID" value="KGM03525.1"/>
    <property type="molecule type" value="Genomic_DNA"/>
</dbReference>
<dbReference type="RefSeq" id="WP_052103497.1">
    <property type="nucleotide sequence ID" value="NZ_AXNT01000012.1"/>
</dbReference>
<protein>
    <submittedName>
        <fullName evidence="2">Uncharacterized protein</fullName>
    </submittedName>
</protein>
<keyword evidence="3" id="KW-1185">Reference proteome</keyword>
<dbReference type="OrthoDB" id="5116131at2"/>
<feature type="transmembrane region" description="Helical" evidence="1">
    <location>
        <begin position="36"/>
        <end position="57"/>
    </location>
</feature>
<dbReference type="AlphaFoldDB" id="A0A0A0B9I6"/>
<proteinExistence type="predicted"/>
<evidence type="ECO:0000256" key="1">
    <source>
        <dbReference type="SAM" id="Phobius"/>
    </source>
</evidence>
<keyword evidence="1" id="KW-1133">Transmembrane helix</keyword>
<comment type="caution">
    <text evidence="2">The sequence shown here is derived from an EMBL/GenBank/DDBJ whole genome shotgun (WGS) entry which is preliminary data.</text>
</comment>
<accession>A0A0A0B9I6</accession>
<keyword evidence="1" id="KW-0472">Membrane</keyword>
<reference evidence="2 3" key="1">
    <citation type="submission" date="2013-10" db="EMBL/GenBank/DDBJ databases">
        <authorList>
            <person name="Wang G."/>
            <person name="Zhuang W."/>
        </authorList>
    </citation>
    <scope>NUCLEOTIDE SEQUENCE [LARGE SCALE GENOMIC DNA]</scope>
    <source>
        <strain evidence="2 3">DSM 20118</strain>
    </source>
</reference>
<dbReference type="Proteomes" id="UP000029833">
    <property type="component" value="Unassembled WGS sequence"/>
</dbReference>
<feature type="transmembrane region" description="Helical" evidence="1">
    <location>
        <begin position="146"/>
        <end position="167"/>
    </location>
</feature>
<keyword evidence="1" id="KW-0812">Transmembrane</keyword>
<evidence type="ECO:0000313" key="2">
    <source>
        <dbReference type="EMBL" id="KGM03525.1"/>
    </source>
</evidence>
<feature type="transmembrane region" description="Helical" evidence="1">
    <location>
        <begin position="63"/>
        <end position="82"/>
    </location>
</feature>
<gene>
    <name evidence="2" type="ORF">Q760_02430</name>
</gene>
<sequence>MTTNDHSILGRAADRLMDLDSPVYGDERERALVMEAYTFGATATVYVCIGGAVVSAVLGSLGLPVVLLVAATLPSFASIWYARRRGVDLLAMSERATPRERRTAVLTLVGGMLVVLGAMLFTVRAGHGLVPLPEPSGTVSEVLDDALVGAILGGMGGGLVGLVMQLVRRRTRPAAGGTRDDDVDDLDD</sequence>
<evidence type="ECO:0000313" key="3">
    <source>
        <dbReference type="Proteomes" id="UP000029833"/>
    </source>
</evidence>
<name>A0A0A0B9I6_9CELL</name>
<feature type="transmembrane region" description="Helical" evidence="1">
    <location>
        <begin position="103"/>
        <end position="126"/>
    </location>
</feature>